<keyword evidence="1" id="KW-0812">Transmembrane</keyword>
<dbReference type="Proteomes" id="UP000594262">
    <property type="component" value="Unplaced"/>
</dbReference>
<feature type="transmembrane region" description="Helical" evidence="1">
    <location>
        <begin position="14"/>
        <end position="31"/>
    </location>
</feature>
<sequence>MVFQQVKDNWIKTFIWWLMFGLLTNGIEVLSTKCKKKIPPNNHGVMPQTIIQEEVLTVGNLKGVIPVISPEYIVQFTFKLNSVNTVDPTKIWCSLIHFTEGENIGAPGTRIPGVYIHSGDATTTTGLAIHGNVPTILAYSKYDIQMNKAYDVEIRQRYVSGGLYRYSVSVDGIEEQYHNNFNATQFYDVKIYAGDPWHPVCDGTVSHLKITNFL</sequence>
<dbReference type="AlphaFoldDB" id="A0A7M5XHN8"/>
<keyword evidence="1" id="KW-1133">Transmembrane helix</keyword>
<protein>
    <submittedName>
        <fullName evidence="2">Uncharacterized protein</fullName>
    </submittedName>
</protein>
<keyword evidence="1" id="KW-0472">Membrane</keyword>
<organism evidence="2 3">
    <name type="scientific">Clytia hemisphaerica</name>
    <dbReference type="NCBI Taxonomy" id="252671"/>
    <lineage>
        <taxon>Eukaryota</taxon>
        <taxon>Metazoa</taxon>
        <taxon>Cnidaria</taxon>
        <taxon>Hydrozoa</taxon>
        <taxon>Hydroidolina</taxon>
        <taxon>Leptothecata</taxon>
        <taxon>Obeliida</taxon>
        <taxon>Clytiidae</taxon>
        <taxon>Clytia</taxon>
    </lineage>
</organism>
<evidence type="ECO:0000313" key="3">
    <source>
        <dbReference type="Proteomes" id="UP000594262"/>
    </source>
</evidence>
<name>A0A7M5XHN8_9CNID</name>
<proteinExistence type="predicted"/>
<dbReference type="EnsemblMetazoa" id="CLYHEMT023438.1">
    <property type="protein sequence ID" value="CLYHEMP023438.1"/>
    <property type="gene ID" value="CLYHEMG023438"/>
</dbReference>
<reference evidence="2" key="1">
    <citation type="submission" date="2021-01" db="UniProtKB">
        <authorList>
            <consortium name="EnsemblMetazoa"/>
        </authorList>
    </citation>
    <scope>IDENTIFICATION</scope>
</reference>
<evidence type="ECO:0000256" key="1">
    <source>
        <dbReference type="SAM" id="Phobius"/>
    </source>
</evidence>
<keyword evidence="3" id="KW-1185">Reference proteome</keyword>
<evidence type="ECO:0000313" key="2">
    <source>
        <dbReference type="EnsemblMetazoa" id="CLYHEMP023438.1"/>
    </source>
</evidence>
<accession>A0A7M5XHN8</accession>